<comment type="cofactor">
    <cofactor evidence="1">
        <name>Zn(2+)</name>
        <dbReference type="ChEBI" id="CHEBI:29105"/>
    </cofactor>
</comment>
<dbReference type="RefSeq" id="WP_203113913.1">
    <property type="nucleotide sequence ID" value="NZ_JADWVM010000018.1"/>
</dbReference>
<dbReference type="Proteomes" id="UP000809910">
    <property type="component" value="Unassembled WGS sequence"/>
</dbReference>
<keyword evidence="3" id="KW-0862">Zinc</keyword>
<dbReference type="SUPFAM" id="SSF55186">
    <property type="entry name" value="ThrRS/AlaRS common domain"/>
    <property type="match status" value="1"/>
</dbReference>
<dbReference type="Gene3D" id="2.40.30.130">
    <property type="match status" value="1"/>
</dbReference>
<gene>
    <name evidence="5" type="ORF">I5282_00935</name>
</gene>
<dbReference type="InterPro" id="IPR012947">
    <property type="entry name" value="tRNA_SAD"/>
</dbReference>
<dbReference type="PANTHER" id="PTHR43462:SF1">
    <property type="entry name" value="ALANYL-TRNA EDITING PROTEIN AARSD1"/>
    <property type="match status" value="1"/>
</dbReference>
<evidence type="ECO:0000256" key="2">
    <source>
        <dbReference type="ARBA" id="ARBA00022723"/>
    </source>
</evidence>
<evidence type="ECO:0000313" key="5">
    <source>
        <dbReference type="EMBL" id="MBL7525132.1"/>
    </source>
</evidence>
<dbReference type="SMART" id="SM00863">
    <property type="entry name" value="tRNA_SAD"/>
    <property type="match status" value="1"/>
</dbReference>
<proteinExistence type="predicted"/>
<accession>A0ABS1W6Z8</accession>
<dbReference type="InterPro" id="IPR009000">
    <property type="entry name" value="Transl_B-barrel_sf"/>
</dbReference>
<evidence type="ECO:0000256" key="1">
    <source>
        <dbReference type="ARBA" id="ARBA00001947"/>
    </source>
</evidence>
<dbReference type="InterPro" id="IPR051335">
    <property type="entry name" value="Alanyl-tRNA_Editing_Enzymes"/>
</dbReference>
<feature type="domain" description="Threonyl/alanyl tRNA synthetase SAD" evidence="4">
    <location>
        <begin position="164"/>
        <end position="206"/>
    </location>
</feature>
<keyword evidence="2" id="KW-0479">Metal-binding</keyword>
<dbReference type="Pfam" id="PF07973">
    <property type="entry name" value="tRNA_SAD"/>
    <property type="match status" value="1"/>
</dbReference>
<protein>
    <submittedName>
        <fullName evidence="5">Alanyl-tRNA editing protein</fullName>
    </submittedName>
</protein>
<keyword evidence="6" id="KW-1185">Reference proteome</keyword>
<dbReference type="PANTHER" id="PTHR43462">
    <property type="entry name" value="ALANYL-TRNA EDITING PROTEIN"/>
    <property type="match status" value="1"/>
</dbReference>
<organism evidence="5 6">
    <name type="scientific">Legionella bononiensis</name>
    <dbReference type="NCBI Taxonomy" id="2793102"/>
    <lineage>
        <taxon>Bacteria</taxon>
        <taxon>Pseudomonadati</taxon>
        <taxon>Pseudomonadota</taxon>
        <taxon>Gammaproteobacteria</taxon>
        <taxon>Legionellales</taxon>
        <taxon>Legionellaceae</taxon>
        <taxon>Legionella</taxon>
    </lineage>
</organism>
<dbReference type="Gene3D" id="3.30.980.10">
    <property type="entry name" value="Threonyl-trna Synthetase, Chain A, domain 2"/>
    <property type="match status" value="1"/>
</dbReference>
<dbReference type="SUPFAM" id="SSF50447">
    <property type="entry name" value="Translation proteins"/>
    <property type="match status" value="1"/>
</dbReference>
<name>A0ABS1W6Z8_9GAMM</name>
<sequence>MEKTFWKDPYQNTLHTKVAAINSGELVLEKTIAFSFSGGQESDKAFINGIEIISSRIEGNLIYYKLPEGHGIQVHDEVIMTIDWPRRYRLMRLHFAAELILELVTRTHHLEKSGAHISESKARIDFKSDTNISSIFDALLVEYNAIIKDDLPIYKGYSDEVNQRRFWRIEGFAEVPCGGTHVNSTAEVGLVHLKRSHPGKSLERIEIKLVDEHTPKPEQLD</sequence>
<evidence type="ECO:0000259" key="4">
    <source>
        <dbReference type="SMART" id="SM00863"/>
    </source>
</evidence>
<comment type="caution">
    <text evidence="5">The sequence shown here is derived from an EMBL/GenBank/DDBJ whole genome shotgun (WGS) entry which is preliminary data.</text>
</comment>
<reference evidence="5 6" key="1">
    <citation type="submission" date="2020-12" db="EMBL/GenBank/DDBJ databases">
        <title>WGS of Legionella: environmental sample.</title>
        <authorList>
            <person name="Cristino S."/>
            <person name="Girolamini L."/>
            <person name="Salaris S."/>
            <person name="Pascale M.R."/>
            <person name="Mazzotta M."/>
            <person name="Orsini M."/>
            <person name="Grottola A."/>
        </authorList>
    </citation>
    <scope>NUCLEOTIDE SEQUENCE [LARGE SCALE GENOMIC DNA]</scope>
    <source>
        <strain evidence="5 6">30cs62</strain>
    </source>
</reference>
<dbReference type="EMBL" id="JADWVN010000003">
    <property type="protein sequence ID" value="MBL7525132.1"/>
    <property type="molecule type" value="Genomic_DNA"/>
</dbReference>
<evidence type="ECO:0000256" key="3">
    <source>
        <dbReference type="ARBA" id="ARBA00022833"/>
    </source>
</evidence>
<dbReference type="InterPro" id="IPR018163">
    <property type="entry name" value="Thr/Ala-tRNA-synth_IIc_edit"/>
</dbReference>
<evidence type="ECO:0000313" key="6">
    <source>
        <dbReference type="Proteomes" id="UP000809910"/>
    </source>
</evidence>